<evidence type="ECO:0000313" key="2">
    <source>
        <dbReference type="Proteomes" id="UP000828390"/>
    </source>
</evidence>
<evidence type="ECO:0000313" key="1">
    <source>
        <dbReference type="EMBL" id="KAH3812966.1"/>
    </source>
</evidence>
<dbReference type="Proteomes" id="UP000828390">
    <property type="component" value="Unassembled WGS sequence"/>
</dbReference>
<organism evidence="1 2">
    <name type="scientific">Dreissena polymorpha</name>
    <name type="common">Zebra mussel</name>
    <name type="synonym">Mytilus polymorpha</name>
    <dbReference type="NCBI Taxonomy" id="45954"/>
    <lineage>
        <taxon>Eukaryota</taxon>
        <taxon>Metazoa</taxon>
        <taxon>Spiralia</taxon>
        <taxon>Lophotrochozoa</taxon>
        <taxon>Mollusca</taxon>
        <taxon>Bivalvia</taxon>
        <taxon>Autobranchia</taxon>
        <taxon>Heteroconchia</taxon>
        <taxon>Euheterodonta</taxon>
        <taxon>Imparidentia</taxon>
        <taxon>Neoheterodontei</taxon>
        <taxon>Myida</taxon>
        <taxon>Dreissenoidea</taxon>
        <taxon>Dreissenidae</taxon>
        <taxon>Dreissena</taxon>
    </lineage>
</organism>
<protein>
    <submittedName>
        <fullName evidence="1">Uncharacterized protein</fullName>
    </submittedName>
</protein>
<gene>
    <name evidence="1" type="ORF">DPMN_141409</name>
</gene>
<dbReference type="EMBL" id="JAIWYP010000006">
    <property type="protein sequence ID" value="KAH3812966.1"/>
    <property type="molecule type" value="Genomic_DNA"/>
</dbReference>
<keyword evidence="2" id="KW-1185">Reference proteome</keyword>
<name>A0A9D4GCL6_DREPO</name>
<dbReference type="AlphaFoldDB" id="A0A9D4GCL6"/>
<reference evidence="1" key="2">
    <citation type="submission" date="2020-11" db="EMBL/GenBank/DDBJ databases">
        <authorList>
            <person name="McCartney M.A."/>
            <person name="Auch B."/>
            <person name="Kono T."/>
            <person name="Mallez S."/>
            <person name="Becker A."/>
            <person name="Gohl D.M."/>
            <person name="Silverstein K.A.T."/>
            <person name="Koren S."/>
            <person name="Bechman K.B."/>
            <person name="Herman A."/>
            <person name="Abrahante J.E."/>
            <person name="Garbe J."/>
        </authorList>
    </citation>
    <scope>NUCLEOTIDE SEQUENCE</scope>
    <source>
        <strain evidence="1">Duluth1</strain>
        <tissue evidence="1">Whole animal</tissue>
    </source>
</reference>
<proteinExistence type="predicted"/>
<sequence length="109" mass="13056">MKTVTSTVYTNKLLTDARTDTRQMPDITRSHKLTMSLRDSPERRLRDNTLRLNWFLLRRHLFIQTALAKAQFPQNVQRLYPLNEGRQPRTKWRGTISRSDWAERYAHTN</sequence>
<comment type="caution">
    <text evidence="1">The sequence shown here is derived from an EMBL/GenBank/DDBJ whole genome shotgun (WGS) entry which is preliminary data.</text>
</comment>
<accession>A0A9D4GCL6</accession>
<reference evidence="1" key="1">
    <citation type="journal article" date="2019" name="bioRxiv">
        <title>The Genome of the Zebra Mussel, Dreissena polymorpha: A Resource for Invasive Species Research.</title>
        <authorList>
            <person name="McCartney M.A."/>
            <person name="Auch B."/>
            <person name="Kono T."/>
            <person name="Mallez S."/>
            <person name="Zhang Y."/>
            <person name="Obille A."/>
            <person name="Becker A."/>
            <person name="Abrahante J.E."/>
            <person name="Garbe J."/>
            <person name="Badalamenti J.P."/>
            <person name="Herman A."/>
            <person name="Mangelson H."/>
            <person name="Liachko I."/>
            <person name="Sullivan S."/>
            <person name="Sone E.D."/>
            <person name="Koren S."/>
            <person name="Silverstein K.A.T."/>
            <person name="Beckman K.B."/>
            <person name="Gohl D.M."/>
        </authorList>
    </citation>
    <scope>NUCLEOTIDE SEQUENCE</scope>
    <source>
        <strain evidence="1">Duluth1</strain>
        <tissue evidence="1">Whole animal</tissue>
    </source>
</reference>